<feature type="transmembrane region" description="Helical" evidence="1">
    <location>
        <begin position="38"/>
        <end position="60"/>
    </location>
</feature>
<reference evidence="3" key="1">
    <citation type="submission" date="2017-02" db="UniProtKB">
        <authorList>
            <consortium name="WormBaseParasite"/>
        </authorList>
    </citation>
    <scope>IDENTIFICATION</scope>
</reference>
<dbReference type="Proteomes" id="UP000036681">
    <property type="component" value="Unplaced"/>
</dbReference>
<evidence type="ECO:0000313" key="2">
    <source>
        <dbReference type="Proteomes" id="UP000036681"/>
    </source>
</evidence>
<name>A0A0M3I609_ASCLU</name>
<keyword evidence="2" id="KW-1185">Reference proteome</keyword>
<sequence length="124" mass="14535">MKKTVRIGSDILLVKNFPWCLNFSPFSEMQKRPRYNSFFLEIILQLFFFINSFVFFPIYFPLQYSQVVILDSFCNQLCMCHFGTSGLLSGSNLQIKLATSLHRLSTVKKRRHLSGYTKTWSFSP</sequence>
<accession>A0A0M3I609</accession>
<keyword evidence="1" id="KW-1133">Transmembrane helix</keyword>
<protein>
    <submittedName>
        <fullName evidence="3">Ovule protein</fullName>
    </submittedName>
</protein>
<evidence type="ECO:0000313" key="3">
    <source>
        <dbReference type="WBParaSite" id="ALUE_0001243201-mRNA-1"/>
    </source>
</evidence>
<evidence type="ECO:0000256" key="1">
    <source>
        <dbReference type="SAM" id="Phobius"/>
    </source>
</evidence>
<organism evidence="2 3">
    <name type="scientific">Ascaris lumbricoides</name>
    <name type="common">Giant roundworm</name>
    <dbReference type="NCBI Taxonomy" id="6252"/>
    <lineage>
        <taxon>Eukaryota</taxon>
        <taxon>Metazoa</taxon>
        <taxon>Ecdysozoa</taxon>
        <taxon>Nematoda</taxon>
        <taxon>Chromadorea</taxon>
        <taxon>Rhabditida</taxon>
        <taxon>Spirurina</taxon>
        <taxon>Ascaridomorpha</taxon>
        <taxon>Ascaridoidea</taxon>
        <taxon>Ascarididae</taxon>
        <taxon>Ascaris</taxon>
    </lineage>
</organism>
<dbReference type="AlphaFoldDB" id="A0A0M3I609"/>
<proteinExistence type="predicted"/>
<dbReference type="WBParaSite" id="ALUE_0001243201-mRNA-1">
    <property type="protein sequence ID" value="ALUE_0001243201-mRNA-1"/>
    <property type="gene ID" value="ALUE_0001243201"/>
</dbReference>
<keyword evidence="1" id="KW-0472">Membrane</keyword>
<keyword evidence="1" id="KW-0812">Transmembrane</keyword>